<accession>A0A1P8Q2S3</accession>
<organism evidence="1 2">
    <name type="scientific">Companilactobacillus allii</name>
    <dbReference type="NCBI Taxonomy" id="1847728"/>
    <lineage>
        <taxon>Bacteria</taxon>
        <taxon>Bacillati</taxon>
        <taxon>Bacillota</taxon>
        <taxon>Bacilli</taxon>
        <taxon>Lactobacillales</taxon>
        <taxon>Lactobacillaceae</taxon>
        <taxon>Companilactobacillus</taxon>
    </lineage>
</organism>
<reference evidence="2" key="1">
    <citation type="submission" date="2016-12" db="EMBL/GenBank/DDBJ databases">
        <authorList>
            <person name="Jung M.Y."/>
            <person name="Lee S.H."/>
        </authorList>
    </citation>
    <scope>NUCLEOTIDE SEQUENCE [LARGE SCALE GENOMIC DNA]</scope>
    <source>
        <strain evidence="2">WiKim39</strain>
    </source>
</reference>
<dbReference type="RefSeq" id="WP_076614679.1">
    <property type="nucleotide sequence ID" value="NZ_CP019323.1"/>
</dbReference>
<proteinExistence type="predicted"/>
<dbReference type="KEGG" id="lalw:BTM29_06115"/>
<evidence type="ECO:0000313" key="1">
    <source>
        <dbReference type="EMBL" id="APX72158.1"/>
    </source>
</evidence>
<evidence type="ECO:0000313" key="2">
    <source>
        <dbReference type="Proteomes" id="UP000187499"/>
    </source>
</evidence>
<sequence length="94" mass="10951">MQEFLKFFDWYTNYFIEIKTSPENLIDPKNLKGIDKLGTISSNGLHDAWHLKSKMEEDDLKRHLFYILTSETNIDPKTEMTLTKGIDGGPLKML</sequence>
<protein>
    <submittedName>
        <fullName evidence="1">Uncharacterized protein</fullName>
    </submittedName>
</protein>
<gene>
    <name evidence="1" type="ORF">BTM29_06115</name>
</gene>
<keyword evidence="2" id="KW-1185">Reference proteome</keyword>
<dbReference type="Proteomes" id="UP000187499">
    <property type="component" value="Chromosome"/>
</dbReference>
<name>A0A1P8Q2S3_9LACO</name>
<dbReference type="AlphaFoldDB" id="A0A1P8Q2S3"/>
<dbReference type="EMBL" id="CP019323">
    <property type="protein sequence ID" value="APX72158.1"/>
    <property type="molecule type" value="Genomic_DNA"/>
</dbReference>
<dbReference type="OrthoDB" id="2297698at2"/>